<feature type="compositionally biased region" description="Polar residues" evidence="1">
    <location>
        <begin position="30"/>
        <end position="50"/>
    </location>
</feature>
<evidence type="ECO:0000313" key="2">
    <source>
        <dbReference type="EMBL" id="KRK46758.1"/>
    </source>
</evidence>
<protein>
    <submittedName>
        <fullName evidence="2">Uncharacterized protein</fullName>
    </submittedName>
</protein>
<dbReference type="EMBL" id="AZCX01000020">
    <property type="protein sequence ID" value="KRK46758.1"/>
    <property type="molecule type" value="Genomic_DNA"/>
</dbReference>
<dbReference type="Proteomes" id="UP000050911">
    <property type="component" value="Unassembled WGS sequence"/>
</dbReference>
<keyword evidence="3" id="KW-1185">Reference proteome</keyword>
<organism evidence="2 3">
    <name type="scientific">Secundilactobacillus kimchicus JCM 15530</name>
    <dbReference type="NCBI Taxonomy" id="1302272"/>
    <lineage>
        <taxon>Bacteria</taxon>
        <taxon>Bacillati</taxon>
        <taxon>Bacillota</taxon>
        <taxon>Bacilli</taxon>
        <taxon>Lactobacillales</taxon>
        <taxon>Lactobacillaceae</taxon>
        <taxon>Secundilactobacillus</taxon>
    </lineage>
</organism>
<feature type="region of interest" description="Disordered" evidence="1">
    <location>
        <begin position="1"/>
        <end position="59"/>
    </location>
</feature>
<proteinExistence type="predicted"/>
<dbReference type="AlphaFoldDB" id="A0A0R1HJW8"/>
<gene>
    <name evidence="2" type="ORF">FC96_GL001390</name>
</gene>
<evidence type="ECO:0000313" key="3">
    <source>
        <dbReference type="Proteomes" id="UP000050911"/>
    </source>
</evidence>
<evidence type="ECO:0000256" key="1">
    <source>
        <dbReference type="SAM" id="MobiDB-lite"/>
    </source>
</evidence>
<feature type="compositionally biased region" description="Polar residues" evidence="1">
    <location>
        <begin position="1"/>
        <end position="23"/>
    </location>
</feature>
<reference evidence="2 3" key="1">
    <citation type="journal article" date="2015" name="Genome Announc.">
        <title>Expanding the biotechnology potential of lactobacilli through comparative genomics of 213 strains and associated genera.</title>
        <authorList>
            <person name="Sun Z."/>
            <person name="Harris H.M."/>
            <person name="McCann A."/>
            <person name="Guo C."/>
            <person name="Argimon S."/>
            <person name="Zhang W."/>
            <person name="Yang X."/>
            <person name="Jeffery I.B."/>
            <person name="Cooney J.C."/>
            <person name="Kagawa T.F."/>
            <person name="Liu W."/>
            <person name="Song Y."/>
            <person name="Salvetti E."/>
            <person name="Wrobel A."/>
            <person name="Rasinkangas P."/>
            <person name="Parkhill J."/>
            <person name="Rea M.C."/>
            <person name="O'Sullivan O."/>
            <person name="Ritari J."/>
            <person name="Douillard F.P."/>
            <person name="Paul Ross R."/>
            <person name="Yang R."/>
            <person name="Briner A.E."/>
            <person name="Felis G.E."/>
            <person name="de Vos W.M."/>
            <person name="Barrangou R."/>
            <person name="Klaenhammer T.R."/>
            <person name="Caufield P.W."/>
            <person name="Cui Y."/>
            <person name="Zhang H."/>
            <person name="O'Toole P.W."/>
        </authorList>
    </citation>
    <scope>NUCLEOTIDE SEQUENCE [LARGE SCALE GENOMIC DNA]</scope>
    <source>
        <strain evidence="2 3">JCM 15530</strain>
    </source>
</reference>
<name>A0A0R1HJW8_9LACO</name>
<comment type="caution">
    <text evidence="2">The sequence shown here is derived from an EMBL/GenBank/DDBJ whole genome shotgun (WGS) entry which is preliminary data.</text>
</comment>
<accession>A0A0R1HJW8</accession>
<sequence>MSGDTGSPITGTDSQTSTENGQENSEDTTTKLPTTSVSSLGDDQEVPTTHQDTHGGIDATVDSTIDLGISDLGSFAQSYDDALPNNTTLQLANSGSDQVVKTSQGNVDAFYNTKSGDMTLLANNKVLVIPKFGSINITDDNGHVWDVYNLGTGKMGVQDAVDSNIQRTRTASVTESGMNVATSGSLAVANGVNLAADLAESAVAEPINALAYATMIGLGIASAVPVLGIVPLIADGVLIGANSLWHGFQYAWSTARRSAVLTPVVAGAVAGPVVNGVNAAIRGSNVAVTNSPTDQSLSNEANRQLLGSLAGSATTKIAVGTDAALQAGTFVAHAATEAAFVGAEWALGVMSAVPIIGIIPLIADGVLITAHSAVNAGQRVADEARRAAILGTGGAVAVAGPAINAAHSVILNSQAQMHNNDTYTWDLK</sequence>
<dbReference type="PATRIC" id="fig|1302272.5.peg.1399"/>